<dbReference type="InterPro" id="IPR041577">
    <property type="entry name" value="RT_RNaseH_2"/>
</dbReference>
<feature type="domain" description="Reverse transcriptase" evidence="2">
    <location>
        <begin position="161"/>
        <end position="298"/>
    </location>
</feature>
<comment type="caution">
    <text evidence="4">The sequence shown here is derived from an EMBL/GenBank/DDBJ whole genome shotgun (WGS) entry which is preliminary data.</text>
</comment>
<dbReference type="Proteomes" id="UP001159363">
    <property type="component" value="Chromosome 1"/>
</dbReference>
<name>A0ABQ9IJS9_9NEOP</name>
<reference evidence="4 5" key="1">
    <citation type="submission" date="2023-02" db="EMBL/GenBank/DDBJ databases">
        <title>LHISI_Scaffold_Assembly.</title>
        <authorList>
            <person name="Stuart O.P."/>
            <person name="Cleave R."/>
            <person name="Magrath M.J.L."/>
            <person name="Mikheyev A.S."/>
        </authorList>
    </citation>
    <scope>NUCLEOTIDE SEQUENCE [LARGE SCALE GENOMIC DNA]</scope>
    <source>
        <strain evidence="4">Daus_M_001</strain>
        <tissue evidence="4">Leg muscle</tissue>
    </source>
</reference>
<evidence type="ECO:0000313" key="4">
    <source>
        <dbReference type="EMBL" id="KAJ8896940.1"/>
    </source>
</evidence>
<dbReference type="Pfam" id="PF00078">
    <property type="entry name" value="RVT_1"/>
    <property type="match status" value="1"/>
</dbReference>
<evidence type="ECO:0000259" key="3">
    <source>
        <dbReference type="Pfam" id="PF17919"/>
    </source>
</evidence>
<evidence type="ECO:0000256" key="1">
    <source>
        <dbReference type="ARBA" id="ARBA00023268"/>
    </source>
</evidence>
<gene>
    <name evidence="4" type="ORF">PR048_002286</name>
</gene>
<organism evidence="4 5">
    <name type="scientific">Dryococelus australis</name>
    <dbReference type="NCBI Taxonomy" id="614101"/>
    <lineage>
        <taxon>Eukaryota</taxon>
        <taxon>Metazoa</taxon>
        <taxon>Ecdysozoa</taxon>
        <taxon>Arthropoda</taxon>
        <taxon>Hexapoda</taxon>
        <taxon>Insecta</taxon>
        <taxon>Pterygota</taxon>
        <taxon>Neoptera</taxon>
        <taxon>Polyneoptera</taxon>
        <taxon>Phasmatodea</taxon>
        <taxon>Verophasmatodea</taxon>
        <taxon>Anareolatae</taxon>
        <taxon>Phasmatidae</taxon>
        <taxon>Eurycanthinae</taxon>
        <taxon>Dryococelus</taxon>
    </lineage>
</organism>
<dbReference type="CDD" id="cd01647">
    <property type="entry name" value="RT_LTR"/>
    <property type="match status" value="1"/>
</dbReference>
<proteinExistence type="predicted"/>
<keyword evidence="5" id="KW-1185">Reference proteome</keyword>
<evidence type="ECO:0000259" key="2">
    <source>
        <dbReference type="Pfam" id="PF00078"/>
    </source>
</evidence>
<dbReference type="Gene3D" id="3.10.10.10">
    <property type="entry name" value="HIV Type 1 Reverse Transcriptase, subunit A, domain 1"/>
    <property type="match status" value="1"/>
</dbReference>
<dbReference type="InterPro" id="IPR043502">
    <property type="entry name" value="DNA/RNA_pol_sf"/>
</dbReference>
<dbReference type="SUPFAM" id="SSF56672">
    <property type="entry name" value="DNA/RNA polymerases"/>
    <property type="match status" value="1"/>
</dbReference>
<feature type="domain" description="Reverse transcriptase/retrotransposon-derived protein RNase H-like" evidence="3">
    <location>
        <begin position="320"/>
        <end position="411"/>
    </location>
</feature>
<dbReference type="PANTHER" id="PTHR37984">
    <property type="entry name" value="PROTEIN CBG26694"/>
    <property type="match status" value="1"/>
</dbReference>
<dbReference type="EMBL" id="JARBHB010000001">
    <property type="protein sequence ID" value="KAJ8896940.1"/>
    <property type="molecule type" value="Genomic_DNA"/>
</dbReference>
<evidence type="ECO:0008006" key="6">
    <source>
        <dbReference type="Google" id="ProtNLM"/>
    </source>
</evidence>
<dbReference type="PANTHER" id="PTHR37984:SF5">
    <property type="entry name" value="PROTEIN NYNRIN-LIKE"/>
    <property type="match status" value="1"/>
</dbReference>
<protein>
    <recommendedName>
        <fullName evidence="6">Reverse transcriptase domain-containing protein</fullName>
    </recommendedName>
</protein>
<keyword evidence="1" id="KW-0511">Multifunctional enzyme</keyword>
<dbReference type="Pfam" id="PF17919">
    <property type="entry name" value="RT_RNaseH_2"/>
    <property type="match status" value="1"/>
</dbReference>
<dbReference type="InterPro" id="IPR000477">
    <property type="entry name" value="RT_dom"/>
</dbReference>
<dbReference type="Gene3D" id="3.30.70.270">
    <property type="match status" value="1"/>
</dbReference>
<dbReference type="InterPro" id="IPR043128">
    <property type="entry name" value="Rev_trsase/Diguanyl_cyclase"/>
</dbReference>
<accession>A0ABQ9IJS9</accession>
<evidence type="ECO:0000313" key="5">
    <source>
        <dbReference type="Proteomes" id="UP001159363"/>
    </source>
</evidence>
<dbReference type="InterPro" id="IPR050951">
    <property type="entry name" value="Retrovirus_Pol_polyprotein"/>
</dbReference>
<sequence>MAHHHLVVVMINNPIQEEGESIDSFVMALHCLSASCCYDTIRDDLIKDRIVCGVKDMCLKDRLLREPMLTLTKEIHICKTAEQTQILIKAIDNEEVVHAVRWNNKQVERSDVSQKSEDGVRNTFKHFRGSSDFGWKAHQIASLIEIITEPIEWLNPIVIVSKPNSDIRMCLDPQPLNAAILWEHYRLPTLEEVTVKLKGAQYFSTLDANKWFWQIWLSGENSKLTTFDSPSHGRIRFTQLPYGLQCAPEVFHTVICSLFNDIERVEIYIDDIIVFGKDKEKYEGRLQRVLHSVAEMNLGNFVPSLSKHTAVLRELFKLEQYREPFHNLKRLVTSTPVLQYFDPHEPVTVSVDVSMKGLGAVLFQANGPVAFAPKSLSQTQQKCAQVEKEQLDILYGCERFHQYIYGRKVVVETDHKPLEAIFNKPLDNCPLQLQCMLTQDVVSMLQRETSNYITLGHLKEVILKGWPSTNNQIPIAVKPFWTF</sequence>